<dbReference type="EMBL" id="ASXJ01000337">
    <property type="protein sequence ID" value="ERM00152.1"/>
    <property type="molecule type" value="Genomic_DNA"/>
</dbReference>
<dbReference type="AlphaFoldDB" id="U4VBN4"/>
<accession>U4VBN4</accession>
<gene>
    <name evidence="1" type="ORF">Q644_06380</name>
</gene>
<sequence>MLQLELRAFGFLWAKQGKFLEERSITLGF</sequence>
<organism evidence="1 2">
    <name type="scientific">Brucella intermedia 229E</name>
    <dbReference type="NCBI Taxonomy" id="1337887"/>
    <lineage>
        <taxon>Bacteria</taxon>
        <taxon>Pseudomonadati</taxon>
        <taxon>Pseudomonadota</taxon>
        <taxon>Alphaproteobacteria</taxon>
        <taxon>Hyphomicrobiales</taxon>
        <taxon>Brucellaceae</taxon>
        <taxon>Brucella/Ochrobactrum group</taxon>
        <taxon>Brucella</taxon>
    </lineage>
</organism>
<reference evidence="1 2" key="1">
    <citation type="journal article" date="2014" name="FEMS Microbiol. Lett.">
        <title>Genome sequencing analysis reveals virulence-related gene content of Ochrobactrum intermedium strain 229E, a urease-positive strain isolated from the human gastric niche.</title>
        <authorList>
            <person name="Kulkarni G.J."/>
            <person name="Shetty S."/>
            <person name="Dharne M.S."/>
            <person name="Shouche Y.S."/>
        </authorList>
    </citation>
    <scope>NUCLEOTIDE SEQUENCE [LARGE SCALE GENOMIC DNA]</scope>
    <source>
        <strain evidence="1 2">229E</strain>
    </source>
</reference>
<comment type="caution">
    <text evidence="1">The sequence shown here is derived from an EMBL/GenBank/DDBJ whole genome shotgun (WGS) entry which is preliminary data.</text>
</comment>
<evidence type="ECO:0000313" key="2">
    <source>
        <dbReference type="Proteomes" id="UP000016842"/>
    </source>
</evidence>
<protein>
    <submittedName>
        <fullName evidence="1">Uncharacterized protein</fullName>
    </submittedName>
</protein>
<dbReference type="Proteomes" id="UP000016842">
    <property type="component" value="Unassembled WGS sequence"/>
</dbReference>
<evidence type="ECO:0000313" key="1">
    <source>
        <dbReference type="EMBL" id="ERM00152.1"/>
    </source>
</evidence>
<name>U4VBN4_9HYPH</name>
<proteinExistence type="predicted"/>